<dbReference type="InterPro" id="IPR005672">
    <property type="entry name" value="Phosphate_PstA"/>
</dbReference>
<dbReference type="InterPro" id="IPR035906">
    <property type="entry name" value="MetI-like_sf"/>
</dbReference>
<evidence type="ECO:0000313" key="13">
    <source>
        <dbReference type="EMBL" id="GAB95859.1"/>
    </source>
</evidence>
<dbReference type="PANTHER" id="PTHR42922:SF1">
    <property type="entry name" value="PHOSPHATE TRANSPORT SYSTEM PERMEASE PROTEIN PSTA"/>
    <property type="match status" value="1"/>
</dbReference>
<feature type="region of interest" description="Disordered" evidence="11">
    <location>
        <begin position="1"/>
        <end position="47"/>
    </location>
</feature>
<evidence type="ECO:0000256" key="5">
    <source>
        <dbReference type="ARBA" id="ARBA00022475"/>
    </source>
</evidence>
<evidence type="ECO:0000256" key="9">
    <source>
        <dbReference type="ARBA" id="ARBA00023136"/>
    </source>
</evidence>
<name>K6XAN3_9MICO</name>
<feature type="transmembrane region" description="Helical" evidence="10">
    <location>
        <begin position="162"/>
        <end position="192"/>
    </location>
</feature>
<keyword evidence="9 10" id="KW-0472">Membrane</keyword>
<keyword evidence="14" id="KW-1185">Reference proteome</keyword>
<dbReference type="PROSITE" id="PS50928">
    <property type="entry name" value="ABC_TM1"/>
    <property type="match status" value="1"/>
</dbReference>
<evidence type="ECO:0000256" key="7">
    <source>
        <dbReference type="ARBA" id="ARBA00022692"/>
    </source>
</evidence>
<feature type="compositionally biased region" description="Basic and acidic residues" evidence="11">
    <location>
        <begin position="1"/>
        <end position="19"/>
    </location>
</feature>
<comment type="caution">
    <text evidence="13">The sequence shown here is derived from an EMBL/GenBank/DDBJ whole genome shotgun (WGS) entry which is preliminary data.</text>
</comment>
<evidence type="ECO:0000313" key="14">
    <source>
        <dbReference type="Proteomes" id="UP000008366"/>
    </source>
</evidence>
<evidence type="ECO:0000256" key="4">
    <source>
        <dbReference type="ARBA" id="ARBA00022448"/>
    </source>
</evidence>
<feature type="domain" description="ABC transmembrane type-1" evidence="12">
    <location>
        <begin position="166"/>
        <end position="375"/>
    </location>
</feature>
<comment type="function">
    <text evidence="1">Part of the binding-protein-dependent transport system for phosphate; probably responsible for the translocation of the substrate across the membrane.</text>
</comment>
<feature type="transmembrane region" description="Helical" evidence="10">
    <location>
        <begin position="286"/>
        <end position="307"/>
    </location>
</feature>
<keyword evidence="6" id="KW-0592">Phosphate transport</keyword>
<dbReference type="SUPFAM" id="SSF161098">
    <property type="entry name" value="MetI-like"/>
    <property type="match status" value="1"/>
</dbReference>
<dbReference type="eggNOG" id="COG0581">
    <property type="taxonomic scope" value="Bacteria"/>
</dbReference>
<evidence type="ECO:0000256" key="2">
    <source>
        <dbReference type="ARBA" id="ARBA00004651"/>
    </source>
</evidence>
<keyword evidence="5 10" id="KW-1003">Cell membrane</keyword>
<feature type="compositionally biased region" description="Gly residues" evidence="11">
    <location>
        <begin position="31"/>
        <end position="43"/>
    </location>
</feature>
<dbReference type="AlphaFoldDB" id="K6XAN3"/>
<dbReference type="GO" id="GO:0005886">
    <property type="term" value="C:plasma membrane"/>
    <property type="evidence" value="ECO:0007669"/>
    <property type="project" value="UniProtKB-SubCell"/>
</dbReference>
<dbReference type="PANTHER" id="PTHR42922">
    <property type="entry name" value="PHOSPHATE TRANSPORT SYSTEM PERMEASE PROTEIN PSTA"/>
    <property type="match status" value="1"/>
</dbReference>
<keyword evidence="4" id="KW-0813">Transport</keyword>
<feature type="transmembrane region" description="Helical" evidence="10">
    <location>
        <begin position="237"/>
        <end position="254"/>
    </location>
</feature>
<feature type="transmembrane region" description="Helical" evidence="10">
    <location>
        <begin position="58"/>
        <end position="76"/>
    </location>
</feature>
<keyword evidence="8 10" id="KW-1133">Transmembrane helix</keyword>
<dbReference type="Pfam" id="PF00528">
    <property type="entry name" value="BPD_transp_1"/>
    <property type="match status" value="1"/>
</dbReference>
<gene>
    <name evidence="13" type="primary">pstA</name>
    <name evidence="13" type="ORF">KILIM_028_00130</name>
</gene>
<evidence type="ECO:0000259" key="12">
    <source>
        <dbReference type="PROSITE" id="PS50928"/>
    </source>
</evidence>
<comment type="similarity">
    <text evidence="3 10">Belongs to the binding-protein-dependent transport system permease family. CysTW subfamily.</text>
</comment>
<feature type="transmembrane region" description="Helical" evidence="10">
    <location>
        <begin position="204"/>
        <end position="231"/>
    </location>
</feature>
<dbReference type="Proteomes" id="UP000008366">
    <property type="component" value="Unassembled WGS sequence"/>
</dbReference>
<dbReference type="GO" id="GO:0005315">
    <property type="term" value="F:phosphate transmembrane transporter activity"/>
    <property type="evidence" value="ECO:0007669"/>
    <property type="project" value="InterPro"/>
</dbReference>
<evidence type="ECO:0000256" key="10">
    <source>
        <dbReference type="RuleBase" id="RU363043"/>
    </source>
</evidence>
<evidence type="ECO:0000256" key="8">
    <source>
        <dbReference type="ARBA" id="ARBA00022989"/>
    </source>
</evidence>
<feature type="transmembrane region" description="Helical" evidence="10">
    <location>
        <begin position="357"/>
        <end position="378"/>
    </location>
</feature>
<dbReference type="CDD" id="cd06261">
    <property type="entry name" value="TM_PBP2"/>
    <property type="match status" value="1"/>
</dbReference>
<protein>
    <recommendedName>
        <fullName evidence="10">Phosphate transport system permease protein PstA</fullName>
    </recommendedName>
</protein>
<dbReference type="NCBIfam" id="TIGR00974">
    <property type="entry name" value="3a0107s02c"/>
    <property type="match status" value="1"/>
</dbReference>
<dbReference type="Gene3D" id="1.10.3720.10">
    <property type="entry name" value="MetI-like"/>
    <property type="match status" value="1"/>
</dbReference>
<feature type="transmembrane region" description="Helical" evidence="10">
    <location>
        <begin position="111"/>
        <end position="133"/>
    </location>
</feature>
<evidence type="ECO:0000256" key="11">
    <source>
        <dbReference type="SAM" id="MobiDB-lite"/>
    </source>
</evidence>
<proteinExistence type="inferred from homology"/>
<organism evidence="13 14">
    <name type="scientific">Kineosphaera limosa NBRC 100340</name>
    <dbReference type="NCBI Taxonomy" id="1184609"/>
    <lineage>
        <taxon>Bacteria</taxon>
        <taxon>Bacillati</taxon>
        <taxon>Actinomycetota</taxon>
        <taxon>Actinomycetes</taxon>
        <taxon>Micrococcales</taxon>
        <taxon>Dermatophilaceae</taxon>
        <taxon>Kineosphaera</taxon>
    </lineage>
</organism>
<dbReference type="STRING" id="1184609.KILIM_028_00130"/>
<feature type="transmembrane region" description="Helical" evidence="10">
    <location>
        <begin position="82"/>
        <end position="99"/>
    </location>
</feature>
<comment type="subcellular location">
    <subcellularLocation>
        <location evidence="2 10">Cell membrane</location>
        <topology evidence="2 10">Multi-pass membrane protein</topology>
    </subcellularLocation>
</comment>
<dbReference type="EMBL" id="BAHD01000028">
    <property type="protein sequence ID" value="GAB95859.1"/>
    <property type="molecule type" value="Genomic_DNA"/>
</dbReference>
<evidence type="ECO:0000256" key="3">
    <source>
        <dbReference type="ARBA" id="ARBA00007069"/>
    </source>
</evidence>
<keyword evidence="7 10" id="KW-0812">Transmembrane</keyword>
<accession>K6XAN3</accession>
<dbReference type="InterPro" id="IPR051408">
    <property type="entry name" value="Phosphate_transprt_permease"/>
</dbReference>
<dbReference type="GO" id="GO:0035435">
    <property type="term" value="P:phosphate ion transmembrane transport"/>
    <property type="evidence" value="ECO:0007669"/>
    <property type="project" value="InterPro"/>
</dbReference>
<sequence>MTDTDRTETTMNRDTDAKTATRRPSMTRPTGGNGAGDGQGKQGQGMAHGTLSLNARRGIIAGAVLAGVTLSFLFGWGLNPVGLVALSAIIYCIAIYAASRSIEGPRHAVDRLVTGVVTTMFALALLPLVSVVIEVIQQGYKRFDVDFFTMSMRGIIGEGGGAYHAIMGTLIITALAAVVSIPVGILAAIYLVEYGKKNRLSRALTFFVDVMTGIPSIVAGLFAYALFVLVFGPGARAGIIGATALTVLMIPTVVRSTEEMLRIVPNELREASYALGVPKWLTIVKVVIPTALAGIATGVTLAIARVIGETAPLLVTVGITTGVNLNPFSGRMATLPVFAYYQYKVPGIPPEPFLERAWTAALVLILIVMTLNIVARLISKFFAPKTGR</sequence>
<dbReference type="InterPro" id="IPR000515">
    <property type="entry name" value="MetI-like"/>
</dbReference>
<evidence type="ECO:0000256" key="6">
    <source>
        <dbReference type="ARBA" id="ARBA00022592"/>
    </source>
</evidence>
<evidence type="ECO:0000256" key="1">
    <source>
        <dbReference type="ARBA" id="ARBA00003510"/>
    </source>
</evidence>
<reference evidence="13 14" key="1">
    <citation type="submission" date="2012-08" db="EMBL/GenBank/DDBJ databases">
        <title>Whole genome shotgun sequence of Kineosphaera limosa NBRC 100340.</title>
        <authorList>
            <person name="Yoshida I."/>
            <person name="Isaki S."/>
            <person name="Hosoyama A."/>
            <person name="Tsuchikane K."/>
            <person name="Katsumata H."/>
            <person name="Ando Y."/>
            <person name="Ohji S."/>
            <person name="Hamada M."/>
            <person name="Tamura T."/>
            <person name="Yamazoe A."/>
            <person name="Yamazaki S."/>
            <person name="Fujita N."/>
        </authorList>
    </citation>
    <scope>NUCLEOTIDE SEQUENCE [LARGE SCALE GENOMIC DNA]</scope>
    <source>
        <strain evidence="13 14">NBRC 100340</strain>
    </source>
</reference>